<reference evidence="2" key="1">
    <citation type="submission" date="2019-04" db="EMBL/GenBank/DDBJ databases">
        <title>Friends and foes A comparative genomics studyof 23 Aspergillus species from section Flavi.</title>
        <authorList>
            <consortium name="DOE Joint Genome Institute"/>
            <person name="Kjaerbolling I."/>
            <person name="Vesth T."/>
            <person name="Frisvad J.C."/>
            <person name="Nybo J.L."/>
            <person name="Theobald S."/>
            <person name="Kildgaard S."/>
            <person name="Isbrandt T."/>
            <person name="Kuo A."/>
            <person name="Sato A."/>
            <person name="Lyhne E.K."/>
            <person name="Kogle M.E."/>
            <person name="Wiebenga A."/>
            <person name="Kun R.S."/>
            <person name="Lubbers R.J."/>
            <person name="Makela M.R."/>
            <person name="Barry K."/>
            <person name="Chovatia M."/>
            <person name="Clum A."/>
            <person name="Daum C."/>
            <person name="Haridas S."/>
            <person name="He G."/>
            <person name="LaButti K."/>
            <person name="Lipzen A."/>
            <person name="Mondo S."/>
            <person name="Riley R."/>
            <person name="Salamov A."/>
            <person name="Simmons B.A."/>
            <person name="Magnuson J.K."/>
            <person name="Henrissat B."/>
            <person name="Mortensen U.H."/>
            <person name="Larsen T.O."/>
            <person name="Devries R.P."/>
            <person name="Grigoriev I.V."/>
            <person name="Machida M."/>
            <person name="Baker S.E."/>
            <person name="Andersen M.R."/>
        </authorList>
    </citation>
    <scope>NUCLEOTIDE SEQUENCE [LARGE SCALE GENOMIC DNA]</scope>
    <source>
        <strain evidence="2">CBS 130017</strain>
    </source>
</reference>
<sequence>MVIDINNTHEKIAPHLIDLLPPRCVYITRAALKHIHDNAGWKNKSWLWETDRQTECFVGSVQSPMGLYNGRHKVSNVSNMT</sequence>
<dbReference type="EMBL" id="ML741799">
    <property type="protein sequence ID" value="KAE8326433.1"/>
    <property type="molecule type" value="Genomic_DNA"/>
</dbReference>
<protein>
    <submittedName>
        <fullName evidence="1">Uncharacterized protein</fullName>
    </submittedName>
</protein>
<dbReference type="Proteomes" id="UP000325945">
    <property type="component" value="Unassembled WGS sequence"/>
</dbReference>
<gene>
    <name evidence="1" type="ORF">BDV39DRAFT_176867</name>
</gene>
<organism evidence="1 2">
    <name type="scientific">Aspergillus sergii</name>
    <dbReference type="NCBI Taxonomy" id="1034303"/>
    <lineage>
        <taxon>Eukaryota</taxon>
        <taxon>Fungi</taxon>
        <taxon>Dikarya</taxon>
        <taxon>Ascomycota</taxon>
        <taxon>Pezizomycotina</taxon>
        <taxon>Eurotiomycetes</taxon>
        <taxon>Eurotiomycetidae</taxon>
        <taxon>Eurotiales</taxon>
        <taxon>Aspergillaceae</taxon>
        <taxon>Aspergillus</taxon>
        <taxon>Aspergillus subgen. Circumdati</taxon>
    </lineage>
</organism>
<evidence type="ECO:0000313" key="2">
    <source>
        <dbReference type="Proteomes" id="UP000325945"/>
    </source>
</evidence>
<proteinExistence type="predicted"/>
<keyword evidence="2" id="KW-1185">Reference proteome</keyword>
<accession>A0A5N6X0B7</accession>
<name>A0A5N6X0B7_9EURO</name>
<dbReference type="AlphaFoldDB" id="A0A5N6X0B7"/>
<evidence type="ECO:0000313" key="1">
    <source>
        <dbReference type="EMBL" id="KAE8326433.1"/>
    </source>
</evidence>